<reference evidence="2 3" key="1">
    <citation type="submission" date="2024-04" db="EMBL/GenBank/DDBJ databases">
        <title>Phyllosticta paracitricarpa is synonymous to the EU quarantine fungus P. citricarpa based on phylogenomic analyses.</title>
        <authorList>
            <consortium name="Lawrence Berkeley National Laboratory"/>
            <person name="Van Ingen-Buijs V.A."/>
            <person name="Van Westerhoven A.C."/>
            <person name="Haridas S."/>
            <person name="Skiadas P."/>
            <person name="Martin F."/>
            <person name="Groenewald J.Z."/>
            <person name="Crous P.W."/>
            <person name="Seidl M.F."/>
        </authorList>
    </citation>
    <scope>NUCLEOTIDE SEQUENCE [LARGE SCALE GENOMIC DNA]</scope>
    <source>
        <strain evidence="2 3">CBS 123374</strain>
    </source>
</reference>
<proteinExistence type="predicted"/>
<gene>
    <name evidence="2" type="ORF">HDK90DRAFT_467704</name>
</gene>
<organism evidence="2 3">
    <name type="scientific">Phyllosticta capitalensis</name>
    <dbReference type="NCBI Taxonomy" id="121624"/>
    <lineage>
        <taxon>Eukaryota</taxon>
        <taxon>Fungi</taxon>
        <taxon>Dikarya</taxon>
        <taxon>Ascomycota</taxon>
        <taxon>Pezizomycotina</taxon>
        <taxon>Dothideomycetes</taxon>
        <taxon>Dothideomycetes incertae sedis</taxon>
        <taxon>Botryosphaeriales</taxon>
        <taxon>Phyllostictaceae</taxon>
        <taxon>Phyllosticta</taxon>
    </lineage>
</organism>
<evidence type="ECO:0000256" key="1">
    <source>
        <dbReference type="SAM" id="Phobius"/>
    </source>
</evidence>
<keyword evidence="1" id="KW-0812">Transmembrane</keyword>
<keyword evidence="1" id="KW-1133">Transmembrane helix</keyword>
<dbReference type="EMBL" id="JBBWRZ010000008">
    <property type="protein sequence ID" value="KAK8230308.1"/>
    <property type="molecule type" value="Genomic_DNA"/>
</dbReference>
<sequence>MTGSLFCDDGLLNYTTILKSLGLEKPKPSPAAVIEPIMSVAVGVAPDTTHFTLVHMILAFYIIYVIGIIIVERRAFKHAIVSIRAGAGFQAGIYYRTKSGKQFKYALIKKAPAYEKA</sequence>
<accession>A0ABR1YI48</accession>
<name>A0ABR1YI48_9PEZI</name>
<evidence type="ECO:0000313" key="3">
    <source>
        <dbReference type="Proteomes" id="UP001492380"/>
    </source>
</evidence>
<dbReference type="Proteomes" id="UP001492380">
    <property type="component" value="Unassembled WGS sequence"/>
</dbReference>
<comment type="caution">
    <text evidence="2">The sequence shown here is derived from an EMBL/GenBank/DDBJ whole genome shotgun (WGS) entry which is preliminary data.</text>
</comment>
<protein>
    <submittedName>
        <fullName evidence="2">Uncharacterized protein</fullName>
    </submittedName>
</protein>
<keyword evidence="3" id="KW-1185">Reference proteome</keyword>
<feature type="transmembrane region" description="Helical" evidence="1">
    <location>
        <begin position="53"/>
        <end position="71"/>
    </location>
</feature>
<keyword evidence="1" id="KW-0472">Membrane</keyword>
<evidence type="ECO:0000313" key="2">
    <source>
        <dbReference type="EMBL" id="KAK8230308.1"/>
    </source>
</evidence>